<organism evidence="3 4">
    <name type="scientific">Pseudobacteroides cellulosolvens ATCC 35603 = DSM 2933</name>
    <dbReference type="NCBI Taxonomy" id="398512"/>
    <lineage>
        <taxon>Bacteria</taxon>
        <taxon>Bacillati</taxon>
        <taxon>Bacillota</taxon>
        <taxon>Clostridia</taxon>
        <taxon>Eubacteriales</taxon>
        <taxon>Oscillospiraceae</taxon>
        <taxon>Pseudobacteroides</taxon>
    </lineage>
</organism>
<reference evidence="4" key="1">
    <citation type="submission" date="2015-07" db="EMBL/GenBank/DDBJ databases">
        <title>Near-Complete Genome Sequence of the Cellulolytic Bacterium Bacteroides (Pseudobacteroides) cellulosolvens ATCC 35603.</title>
        <authorList>
            <person name="Dassa B."/>
            <person name="Utturkar S.M."/>
            <person name="Klingeman D.M."/>
            <person name="Hurt R.A."/>
            <person name="Keller M."/>
            <person name="Xu J."/>
            <person name="Reddy Y.H.K."/>
            <person name="Borovok I."/>
            <person name="Grinberg I.R."/>
            <person name="Lamed R."/>
            <person name="Zhivin O."/>
            <person name="Bayer E.A."/>
            <person name="Brown S.D."/>
        </authorList>
    </citation>
    <scope>NUCLEOTIDE SEQUENCE [LARGE SCALE GENOMIC DNA]</scope>
    <source>
        <strain evidence="4">DSM 2933</strain>
    </source>
</reference>
<dbReference type="RefSeq" id="WP_036944193.1">
    <property type="nucleotide sequence ID" value="NZ_JQKC01000026.1"/>
</dbReference>
<dbReference type="PROSITE" id="PS51257">
    <property type="entry name" value="PROKAR_LIPOPROTEIN"/>
    <property type="match status" value="1"/>
</dbReference>
<comment type="caution">
    <text evidence="3">The sequence shown here is derived from an EMBL/GenBank/DDBJ whole genome shotgun (WGS) entry which is preliminary data.</text>
</comment>
<evidence type="ECO:0000313" key="4">
    <source>
        <dbReference type="Proteomes" id="UP000036923"/>
    </source>
</evidence>
<dbReference type="AlphaFoldDB" id="A0A0L6JJR6"/>
<evidence type="ECO:0000313" key="3">
    <source>
        <dbReference type="EMBL" id="KNY25943.1"/>
    </source>
</evidence>
<proteinExistence type="predicted"/>
<feature type="compositionally biased region" description="Polar residues" evidence="1">
    <location>
        <begin position="23"/>
        <end position="44"/>
    </location>
</feature>
<sequence precursor="true">MNRILRSSCIIALSTLFLTSCSGNNNGNSPTPTKSSTQITMPQLSPTPSSSTSPDTSPSASAAASPTSSAPRSATPGSINKFTDLFTIEHILDIRKASDKTFYNTSQLLLYSIADLLSKADIIDNNNPQDRAIASKFDKKKYDYVLQFDGAKALYLSVKDGIVYFDGENELYKLWADSTNLWENITFDSTKKLANIKEKGLEIQQKNFDSDINGDGKKEKVSLIYKGGKGFEFKGDIILRVENSDMTVLSQTQWQVNPKRTISQTPTVYFMPQKGSNNKIIIVTLTWLAGSTEASGDVFAYSYSNGKLSDLDLKAPETIFKYNSGNTINIEFPQIKSSQTVKFDKTGYERLIEKGKTLKDFFSDPNSFMNNPLYFKLEDFDGDGTKELCSMSTLMFESLGRMSMGLQYTYYKGADNKLSPVKVIVAPPYIDDDKDVRIERYVMGLMFDYVHLTLVNDEIKDSWYKPSNAFKKNEIAACINKMISEGKLYKKGNIVYVKTN</sequence>
<keyword evidence="4" id="KW-1185">Reference proteome</keyword>
<name>A0A0L6JJR6_9FIRM</name>
<dbReference type="Proteomes" id="UP000036923">
    <property type="component" value="Unassembled WGS sequence"/>
</dbReference>
<evidence type="ECO:0000256" key="1">
    <source>
        <dbReference type="SAM" id="MobiDB-lite"/>
    </source>
</evidence>
<feature type="compositionally biased region" description="Low complexity" evidence="1">
    <location>
        <begin position="46"/>
        <end position="76"/>
    </location>
</feature>
<protein>
    <submittedName>
        <fullName evidence="3">Uncharacterized protein</fullName>
    </submittedName>
</protein>
<feature type="chain" id="PRO_5005565552" evidence="2">
    <location>
        <begin position="28"/>
        <end position="500"/>
    </location>
</feature>
<evidence type="ECO:0000256" key="2">
    <source>
        <dbReference type="SAM" id="SignalP"/>
    </source>
</evidence>
<dbReference type="EMBL" id="LGTC01000001">
    <property type="protein sequence ID" value="KNY25943.1"/>
    <property type="molecule type" value="Genomic_DNA"/>
</dbReference>
<keyword evidence="2" id="KW-0732">Signal</keyword>
<gene>
    <name evidence="3" type="ORF">Bccel_1203</name>
</gene>
<accession>A0A0L6JJR6</accession>
<feature type="region of interest" description="Disordered" evidence="1">
    <location>
        <begin position="23"/>
        <end position="76"/>
    </location>
</feature>
<feature type="signal peptide" evidence="2">
    <location>
        <begin position="1"/>
        <end position="27"/>
    </location>
</feature>